<dbReference type="PANTHER" id="PTHR46558:SF15">
    <property type="entry name" value="HELIX-TURN-HELIX DOMAIN PROTEIN"/>
    <property type="match status" value="1"/>
</dbReference>
<dbReference type="EMBL" id="JBHTJN010000012">
    <property type="protein sequence ID" value="MFD0966759.1"/>
    <property type="molecule type" value="Genomic_DNA"/>
</dbReference>
<evidence type="ECO:0000259" key="3">
    <source>
        <dbReference type="PROSITE" id="PS50943"/>
    </source>
</evidence>
<keyword evidence="2" id="KW-0175">Coiled coil</keyword>
<accession>A0ABW3I9Z7</accession>
<dbReference type="SUPFAM" id="SSF47413">
    <property type="entry name" value="lambda repressor-like DNA-binding domains"/>
    <property type="match status" value="1"/>
</dbReference>
<dbReference type="InterPro" id="IPR010982">
    <property type="entry name" value="Lambda_DNA-bd_dom_sf"/>
</dbReference>
<evidence type="ECO:0000313" key="5">
    <source>
        <dbReference type="Proteomes" id="UP001596996"/>
    </source>
</evidence>
<feature type="coiled-coil region" evidence="2">
    <location>
        <begin position="101"/>
        <end position="128"/>
    </location>
</feature>
<feature type="domain" description="HTH cro/C1-type" evidence="3">
    <location>
        <begin position="7"/>
        <end position="61"/>
    </location>
</feature>
<dbReference type="Pfam" id="PF01381">
    <property type="entry name" value="HTH_3"/>
    <property type="match status" value="1"/>
</dbReference>
<evidence type="ECO:0000313" key="4">
    <source>
        <dbReference type="EMBL" id="MFD0966759.1"/>
    </source>
</evidence>
<organism evidence="4 5">
    <name type="scientific">Seminibacterium arietis</name>
    <dbReference type="NCBI Taxonomy" id="1173502"/>
    <lineage>
        <taxon>Bacteria</taxon>
        <taxon>Pseudomonadati</taxon>
        <taxon>Pseudomonadota</taxon>
        <taxon>Gammaproteobacteria</taxon>
        <taxon>Pasteurellales</taxon>
        <taxon>Pasteurellaceae</taxon>
        <taxon>Seminibacterium</taxon>
    </lineage>
</organism>
<keyword evidence="1" id="KW-0238">DNA-binding</keyword>
<evidence type="ECO:0000256" key="2">
    <source>
        <dbReference type="SAM" id="Coils"/>
    </source>
</evidence>
<keyword evidence="5" id="KW-1185">Reference proteome</keyword>
<dbReference type="PROSITE" id="PS50943">
    <property type="entry name" value="HTH_CROC1"/>
    <property type="match status" value="1"/>
</dbReference>
<dbReference type="SMART" id="SM00530">
    <property type="entry name" value="HTH_XRE"/>
    <property type="match status" value="1"/>
</dbReference>
<sequence length="129" mass="15073">MGMHDKIRLMREIRQWSQEEMASKMNMSLSGYAKIERGETKLHYDKLVQIAQIFNMSLSDLVNSDKGLFFYMNENCDNNSLTYYSSADVATIEIEKLKLFISHKDELLAQKEKEIESLKKIIALLETDR</sequence>
<dbReference type="PANTHER" id="PTHR46558">
    <property type="entry name" value="TRACRIPTIONAL REGULATORY PROTEIN-RELATED-RELATED"/>
    <property type="match status" value="1"/>
</dbReference>
<reference evidence="5" key="1">
    <citation type="journal article" date="2019" name="Int. J. Syst. Evol. Microbiol.">
        <title>The Global Catalogue of Microorganisms (GCM) 10K type strain sequencing project: providing services to taxonomists for standard genome sequencing and annotation.</title>
        <authorList>
            <consortium name="The Broad Institute Genomics Platform"/>
            <consortium name="The Broad Institute Genome Sequencing Center for Infectious Disease"/>
            <person name="Wu L."/>
            <person name="Ma J."/>
        </authorList>
    </citation>
    <scope>NUCLEOTIDE SEQUENCE [LARGE SCALE GENOMIC DNA]</scope>
    <source>
        <strain evidence="5">CCUG 61707</strain>
    </source>
</reference>
<gene>
    <name evidence="4" type="ORF">ACFQ02_07895</name>
</gene>
<dbReference type="RefSeq" id="WP_380821455.1">
    <property type="nucleotide sequence ID" value="NZ_JBHTJN010000012.1"/>
</dbReference>
<evidence type="ECO:0000256" key="1">
    <source>
        <dbReference type="ARBA" id="ARBA00023125"/>
    </source>
</evidence>
<dbReference type="CDD" id="cd00093">
    <property type="entry name" value="HTH_XRE"/>
    <property type="match status" value="1"/>
</dbReference>
<comment type="caution">
    <text evidence="4">The sequence shown here is derived from an EMBL/GenBank/DDBJ whole genome shotgun (WGS) entry which is preliminary data.</text>
</comment>
<name>A0ABW3I9Z7_9PAST</name>
<proteinExistence type="predicted"/>
<dbReference type="Proteomes" id="UP001596996">
    <property type="component" value="Unassembled WGS sequence"/>
</dbReference>
<protein>
    <submittedName>
        <fullName evidence="4">Multiprotein-bridging factor 1 family protein</fullName>
    </submittedName>
</protein>
<dbReference type="InterPro" id="IPR001387">
    <property type="entry name" value="Cro/C1-type_HTH"/>
</dbReference>
<dbReference type="Gene3D" id="1.10.260.40">
    <property type="entry name" value="lambda repressor-like DNA-binding domains"/>
    <property type="match status" value="1"/>
</dbReference>